<dbReference type="CDD" id="cd05483">
    <property type="entry name" value="retropepsin_like_bacteria"/>
    <property type="match status" value="1"/>
</dbReference>
<proteinExistence type="predicted"/>
<dbReference type="RefSeq" id="WP_063360883.1">
    <property type="nucleotide sequence ID" value="NZ_AUXZ01000063.1"/>
</dbReference>
<dbReference type="Gene3D" id="2.40.70.10">
    <property type="entry name" value="Acid Proteases"/>
    <property type="match status" value="1"/>
</dbReference>
<dbReference type="GO" id="GO:0004190">
    <property type="term" value="F:aspartic-type endopeptidase activity"/>
    <property type="evidence" value="ECO:0007669"/>
    <property type="project" value="InterPro"/>
</dbReference>
<organism evidence="1 2">
    <name type="scientific">Pseudoalteromonas luteoviolacea H33</name>
    <dbReference type="NCBI Taxonomy" id="1365251"/>
    <lineage>
        <taxon>Bacteria</taxon>
        <taxon>Pseudomonadati</taxon>
        <taxon>Pseudomonadota</taxon>
        <taxon>Gammaproteobacteria</taxon>
        <taxon>Alteromonadales</taxon>
        <taxon>Pseudoalteromonadaceae</taxon>
        <taxon>Pseudoalteromonas</taxon>
    </lineage>
</organism>
<comment type="caution">
    <text evidence="1">The sequence shown here is derived from an EMBL/GenBank/DDBJ whole genome shotgun (WGS) entry which is preliminary data.</text>
</comment>
<dbReference type="Proteomes" id="UP000076503">
    <property type="component" value="Unassembled WGS sequence"/>
</dbReference>
<dbReference type="PATRIC" id="fig|1365251.3.peg.1252"/>
<dbReference type="InterPro" id="IPR034122">
    <property type="entry name" value="Retropepsin-like_bacterial"/>
</dbReference>
<dbReference type="GO" id="GO:0006508">
    <property type="term" value="P:proteolysis"/>
    <property type="evidence" value="ECO:0007669"/>
    <property type="project" value="InterPro"/>
</dbReference>
<dbReference type="SUPFAM" id="SSF48452">
    <property type="entry name" value="TPR-like"/>
    <property type="match status" value="1"/>
</dbReference>
<dbReference type="InterPro" id="IPR021109">
    <property type="entry name" value="Peptidase_aspartic_dom_sf"/>
</dbReference>
<dbReference type="Pfam" id="PF13975">
    <property type="entry name" value="gag-asp_proteas"/>
    <property type="match status" value="1"/>
</dbReference>
<dbReference type="SUPFAM" id="SSF50630">
    <property type="entry name" value="Acid proteases"/>
    <property type="match status" value="1"/>
</dbReference>
<dbReference type="PROSITE" id="PS00141">
    <property type="entry name" value="ASP_PROTEASE"/>
    <property type="match status" value="1"/>
</dbReference>
<evidence type="ECO:0000313" key="1">
    <source>
        <dbReference type="EMBL" id="KZN52289.1"/>
    </source>
</evidence>
<sequence length="381" mass="43313">MRYLLQLLLMCSISLNVYLEWQRPESVLKRLLRTDNKAPHTILAMNDASMTAPSTSAVSTAINPLALAKQHFNRGDILTAIALWENTPNPLSHIQQVHVWLRRLGEGLDRQSTQQRSDILLFVQRILALKPNDFIALQLEADVYLALDEHNEAIYRYLKLLHLYPEYTQLQDILTQLIAQQLKQLKTQSNWHEIIDQGQIWLSEQPNNMVIVAAIVEAHLALNNTVEAELLLAQLSTQQLQHQAIAKLKSRLDYATQQVERIPLARHGEHYVLNAKIAGQDIALMIDTGASVTALTAAQFEQLAYDVDYINSRRVSTANGITEVPFYQSSGIQIGTKQKTPFEFGVMEQSHYGPGLLGMNFLRHFEFEIDQHKAELILKPR</sequence>
<dbReference type="Gene3D" id="1.25.40.10">
    <property type="entry name" value="Tetratricopeptide repeat domain"/>
    <property type="match status" value="1"/>
</dbReference>
<evidence type="ECO:0000313" key="2">
    <source>
        <dbReference type="Proteomes" id="UP000076503"/>
    </source>
</evidence>
<reference evidence="1 2" key="1">
    <citation type="submission" date="2013-07" db="EMBL/GenBank/DDBJ databases">
        <title>Comparative Genomic and Metabolomic Analysis of Twelve Strains of Pseudoalteromonas luteoviolacea.</title>
        <authorList>
            <person name="Vynne N.G."/>
            <person name="Mansson M."/>
            <person name="Gram L."/>
        </authorList>
    </citation>
    <scope>NUCLEOTIDE SEQUENCE [LARGE SCALE GENOMIC DNA]</scope>
    <source>
        <strain evidence="1 2">H33</strain>
    </source>
</reference>
<dbReference type="InterPro" id="IPR011990">
    <property type="entry name" value="TPR-like_helical_dom_sf"/>
</dbReference>
<dbReference type="InterPro" id="IPR001969">
    <property type="entry name" value="Aspartic_peptidase_AS"/>
</dbReference>
<gene>
    <name evidence="1" type="ORF">N476_11670</name>
</gene>
<dbReference type="NCBIfam" id="TIGR02281">
    <property type="entry name" value="clan_AA_DTGA"/>
    <property type="match status" value="1"/>
</dbReference>
<protein>
    <recommendedName>
        <fullName evidence="3">Peptidase A2 domain-containing protein</fullName>
    </recommendedName>
</protein>
<name>A0A167FHI1_9GAMM</name>
<accession>A0A167FHI1</accession>
<dbReference type="AlphaFoldDB" id="A0A167FHI1"/>
<evidence type="ECO:0008006" key="3">
    <source>
        <dbReference type="Google" id="ProtNLM"/>
    </source>
</evidence>
<dbReference type="InterPro" id="IPR011969">
    <property type="entry name" value="Clan_AA_Asp_peptidase_C"/>
</dbReference>
<dbReference type="EMBL" id="AUXZ01000063">
    <property type="protein sequence ID" value="KZN52289.1"/>
    <property type="molecule type" value="Genomic_DNA"/>
</dbReference>